<comment type="PTM">
    <text evidence="5">Phosphorylated by CheA. Phosphorylation of the N-terminal regulatory domain activates the methylesterase activity.</text>
</comment>
<dbReference type="PROSITE" id="PS50110">
    <property type="entry name" value="RESPONSE_REGULATORY"/>
    <property type="match status" value="1"/>
</dbReference>
<protein>
    <recommendedName>
        <fullName evidence="5">Protein-glutamate methylesterase/protein-glutamine glutaminase</fullName>
        <ecNumber evidence="5">3.1.1.61</ecNumber>
        <ecNumber evidence="5">3.5.1.44</ecNumber>
    </recommendedName>
</protein>
<keyword evidence="1 5" id="KW-0963">Cytoplasm</keyword>
<evidence type="ECO:0000259" key="9">
    <source>
        <dbReference type="PROSITE" id="PS50122"/>
    </source>
</evidence>
<dbReference type="EC" id="3.1.1.61" evidence="5"/>
<dbReference type="Pfam" id="PF00072">
    <property type="entry name" value="Response_reg"/>
    <property type="match status" value="1"/>
</dbReference>
<evidence type="ECO:0000256" key="7">
    <source>
        <dbReference type="PROSITE-ProRule" id="PRU00169"/>
    </source>
</evidence>
<dbReference type="GO" id="GO:0006935">
    <property type="term" value="P:chemotaxis"/>
    <property type="evidence" value="ECO:0007669"/>
    <property type="project" value="UniProtKB-UniRule"/>
</dbReference>
<proteinExistence type="inferred from homology"/>
<dbReference type="HAMAP" id="MF_00099">
    <property type="entry name" value="CheB_chemtxs"/>
    <property type="match status" value="1"/>
</dbReference>
<feature type="domain" description="CheB-type methylesterase" evidence="9">
    <location>
        <begin position="143"/>
        <end position="337"/>
    </location>
</feature>
<dbReference type="Gene3D" id="3.40.50.180">
    <property type="entry name" value="Methylesterase CheB, C-terminal domain"/>
    <property type="match status" value="1"/>
</dbReference>
<comment type="catalytic activity">
    <reaction evidence="4 5">
        <text>[protein]-L-glutamate 5-O-methyl ester + H2O = L-glutamyl-[protein] + methanol + H(+)</text>
        <dbReference type="Rhea" id="RHEA:23236"/>
        <dbReference type="Rhea" id="RHEA-COMP:10208"/>
        <dbReference type="Rhea" id="RHEA-COMP:10311"/>
        <dbReference type="ChEBI" id="CHEBI:15377"/>
        <dbReference type="ChEBI" id="CHEBI:15378"/>
        <dbReference type="ChEBI" id="CHEBI:17790"/>
        <dbReference type="ChEBI" id="CHEBI:29973"/>
        <dbReference type="ChEBI" id="CHEBI:82795"/>
        <dbReference type="EC" id="3.1.1.61"/>
    </reaction>
</comment>
<dbReference type="AlphaFoldDB" id="A0A2T5HV20"/>
<reference evidence="10 11" key="1">
    <citation type="submission" date="2018-04" db="EMBL/GenBank/DDBJ databases">
        <title>Genomic Encyclopedia of Archaeal and Bacterial Type Strains, Phase II (KMG-II): from individual species to whole genera.</title>
        <authorList>
            <person name="Goeker M."/>
        </authorList>
    </citation>
    <scope>NUCLEOTIDE SEQUENCE [LARGE SCALE GENOMIC DNA]</scope>
    <source>
        <strain evidence="10 11">DSM 100434</strain>
    </source>
</reference>
<feature type="active site" evidence="5 6">
    <location>
        <position position="186"/>
    </location>
</feature>
<dbReference type="InterPro" id="IPR008248">
    <property type="entry name" value="CheB-like"/>
</dbReference>
<dbReference type="InterPro" id="IPR001789">
    <property type="entry name" value="Sig_transdc_resp-reg_receiver"/>
</dbReference>
<sequence length="349" mass="37291">MKPLRVLIVDDSATMRRLIRSILEADSRLDVVAEATTAREARDAVNMYRPDVMTLDVEMPNMSGIEFLRRLMRHRPMPVVMVSTLTHHGSDVAVEAMALGAVDCVEKPRFGDGLKNFSKLSDMVVLAARARLPTPRSALLPRPQPDRERNFQRICLIGGSTGGVDAIERILQRFPANCPPTLITQHMPEPFLVSFAARLDTLVAPRVGLASDGAKLEPGKVMIAPGGASHLNLCGPVDGPVGLRVRLHEGSPVSGHRPSVDSMFLSAVPIAQCVVAGILTGMGGDGAEGMAALRSAGARTLGQSEESCIVFGMPRVAGELGGVEQWADLDVFGDEILRLCESPVHVGAS</sequence>
<dbReference type="NCBIfam" id="NF001965">
    <property type="entry name" value="PRK00742.1"/>
    <property type="match status" value="1"/>
</dbReference>
<gene>
    <name evidence="5" type="primary">cheB</name>
    <name evidence="10" type="ORF">C8N42_102325</name>
</gene>
<dbReference type="GO" id="GO:0050568">
    <property type="term" value="F:protein-glutamine glutaminase activity"/>
    <property type="evidence" value="ECO:0007669"/>
    <property type="project" value="UniProtKB-UniRule"/>
</dbReference>
<keyword evidence="3 5" id="KW-0378">Hydrolase</keyword>
<evidence type="ECO:0000256" key="3">
    <source>
        <dbReference type="ARBA" id="ARBA00022801"/>
    </source>
</evidence>
<comment type="similarity">
    <text evidence="5">Belongs to the CheB family.</text>
</comment>
<dbReference type="GO" id="GO:0000156">
    <property type="term" value="F:phosphorelay response regulator activity"/>
    <property type="evidence" value="ECO:0007669"/>
    <property type="project" value="InterPro"/>
</dbReference>
<name>A0A2T5HV20_9RHOB</name>
<evidence type="ECO:0000256" key="4">
    <source>
        <dbReference type="ARBA" id="ARBA00048267"/>
    </source>
</evidence>
<evidence type="ECO:0000259" key="8">
    <source>
        <dbReference type="PROSITE" id="PS50110"/>
    </source>
</evidence>
<evidence type="ECO:0000256" key="2">
    <source>
        <dbReference type="ARBA" id="ARBA00022500"/>
    </source>
</evidence>
<dbReference type="SUPFAM" id="SSF52172">
    <property type="entry name" value="CheY-like"/>
    <property type="match status" value="1"/>
</dbReference>
<dbReference type="CDD" id="cd16432">
    <property type="entry name" value="CheB_Rec"/>
    <property type="match status" value="1"/>
</dbReference>
<comment type="subcellular location">
    <subcellularLocation>
        <location evidence="5">Cytoplasm</location>
    </subcellularLocation>
</comment>
<evidence type="ECO:0000256" key="1">
    <source>
        <dbReference type="ARBA" id="ARBA00022490"/>
    </source>
</evidence>
<dbReference type="GO" id="GO:0005737">
    <property type="term" value="C:cytoplasm"/>
    <property type="evidence" value="ECO:0007669"/>
    <property type="project" value="UniProtKB-SubCell"/>
</dbReference>
<dbReference type="PROSITE" id="PS50122">
    <property type="entry name" value="CHEB"/>
    <property type="match status" value="1"/>
</dbReference>
<dbReference type="SUPFAM" id="SSF52738">
    <property type="entry name" value="Methylesterase CheB, C-terminal domain"/>
    <property type="match status" value="1"/>
</dbReference>
<dbReference type="EMBL" id="QAOH01000002">
    <property type="protein sequence ID" value="PTQ75405.1"/>
    <property type="molecule type" value="Genomic_DNA"/>
</dbReference>
<dbReference type="PANTHER" id="PTHR42872">
    <property type="entry name" value="PROTEIN-GLUTAMATE METHYLESTERASE/PROTEIN-GLUTAMINE GLUTAMINASE"/>
    <property type="match status" value="1"/>
</dbReference>
<comment type="catalytic activity">
    <reaction evidence="5">
        <text>L-glutaminyl-[protein] + H2O = L-glutamyl-[protein] + NH4(+)</text>
        <dbReference type="Rhea" id="RHEA:16441"/>
        <dbReference type="Rhea" id="RHEA-COMP:10207"/>
        <dbReference type="Rhea" id="RHEA-COMP:10208"/>
        <dbReference type="ChEBI" id="CHEBI:15377"/>
        <dbReference type="ChEBI" id="CHEBI:28938"/>
        <dbReference type="ChEBI" id="CHEBI:29973"/>
        <dbReference type="ChEBI" id="CHEBI:30011"/>
        <dbReference type="EC" id="3.5.1.44"/>
    </reaction>
</comment>
<dbReference type="SMART" id="SM00448">
    <property type="entry name" value="REC"/>
    <property type="match status" value="1"/>
</dbReference>
<evidence type="ECO:0000313" key="10">
    <source>
        <dbReference type="EMBL" id="PTQ75405.1"/>
    </source>
</evidence>
<dbReference type="Pfam" id="PF01339">
    <property type="entry name" value="CheB_methylest"/>
    <property type="match status" value="1"/>
</dbReference>
<dbReference type="EC" id="3.5.1.44" evidence="5"/>
<dbReference type="GO" id="GO:0008984">
    <property type="term" value="F:protein-glutamate methylesterase activity"/>
    <property type="evidence" value="ECO:0007669"/>
    <property type="project" value="UniProtKB-UniRule"/>
</dbReference>
<evidence type="ECO:0000313" key="11">
    <source>
        <dbReference type="Proteomes" id="UP000244077"/>
    </source>
</evidence>
<evidence type="ECO:0000256" key="6">
    <source>
        <dbReference type="PROSITE-ProRule" id="PRU00050"/>
    </source>
</evidence>
<dbReference type="PIRSF" id="PIRSF000876">
    <property type="entry name" value="RR_chemtxs_CheB"/>
    <property type="match status" value="1"/>
</dbReference>
<feature type="active site" evidence="5 6">
    <location>
        <position position="160"/>
    </location>
</feature>
<accession>A0A2T5HV20</accession>
<keyword evidence="11" id="KW-1185">Reference proteome</keyword>
<comment type="function">
    <text evidence="5">Involved in chemotaxis. Part of a chemotaxis signal transduction system that modulates chemotaxis in response to various stimuli. Catalyzes the demethylation of specific methylglutamate residues introduced into the chemoreceptors (methyl-accepting chemotaxis proteins or MCP) by CheR. Also mediates the irreversible deamidation of specific glutamine residues to glutamic acid.</text>
</comment>
<feature type="active site" evidence="5 6">
    <location>
        <position position="285"/>
    </location>
</feature>
<keyword evidence="5 7" id="KW-0597">Phosphoprotein</keyword>
<dbReference type="InterPro" id="IPR035909">
    <property type="entry name" value="CheB_C"/>
</dbReference>
<evidence type="ECO:0000256" key="5">
    <source>
        <dbReference type="HAMAP-Rule" id="MF_00099"/>
    </source>
</evidence>
<dbReference type="Proteomes" id="UP000244077">
    <property type="component" value="Unassembled WGS sequence"/>
</dbReference>
<comment type="caution">
    <text evidence="10">The sequence shown here is derived from an EMBL/GenBank/DDBJ whole genome shotgun (WGS) entry which is preliminary data.</text>
</comment>
<feature type="domain" description="Response regulatory" evidence="8">
    <location>
        <begin position="5"/>
        <end position="122"/>
    </location>
</feature>
<dbReference type="RefSeq" id="WP_107815368.1">
    <property type="nucleotide sequence ID" value="NZ_QAOH01000002.1"/>
</dbReference>
<keyword evidence="2 5" id="KW-0145">Chemotaxis</keyword>
<feature type="modified residue" description="4-aspartylphosphate" evidence="5 7">
    <location>
        <position position="56"/>
    </location>
</feature>
<organism evidence="10 11">
    <name type="scientific">Celeribacter persicus</name>
    <dbReference type="NCBI Taxonomy" id="1651082"/>
    <lineage>
        <taxon>Bacteria</taxon>
        <taxon>Pseudomonadati</taxon>
        <taxon>Pseudomonadota</taxon>
        <taxon>Alphaproteobacteria</taxon>
        <taxon>Rhodobacterales</taxon>
        <taxon>Roseobacteraceae</taxon>
        <taxon>Celeribacter</taxon>
    </lineage>
</organism>
<dbReference type="Gene3D" id="3.40.50.2300">
    <property type="match status" value="1"/>
</dbReference>
<dbReference type="InterPro" id="IPR000673">
    <property type="entry name" value="Sig_transdc_resp-reg_Me-estase"/>
</dbReference>
<dbReference type="OrthoDB" id="9793421at2"/>
<dbReference type="PANTHER" id="PTHR42872:SF6">
    <property type="entry name" value="PROTEIN-GLUTAMATE METHYLESTERASE_PROTEIN-GLUTAMINE GLUTAMINASE"/>
    <property type="match status" value="1"/>
</dbReference>
<dbReference type="CDD" id="cd17541">
    <property type="entry name" value="REC_CheB-like"/>
    <property type="match status" value="1"/>
</dbReference>
<comment type="domain">
    <text evidence="5">Contains a C-terminal catalytic domain, and an N-terminal region which modulates catalytic activity.</text>
</comment>
<dbReference type="InterPro" id="IPR011006">
    <property type="entry name" value="CheY-like_superfamily"/>
</dbReference>